<feature type="domain" description="GST C-terminal" evidence="6">
    <location>
        <begin position="1"/>
        <end position="86"/>
    </location>
</feature>
<dbReference type="Pfam" id="PF14497">
    <property type="entry name" value="GST_C_3"/>
    <property type="match status" value="1"/>
</dbReference>
<organism evidence="9">
    <name type="scientific">Gongylonema pulchrum</name>
    <dbReference type="NCBI Taxonomy" id="637853"/>
    <lineage>
        <taxon>Eukaryota</taxon>
        <taxon>Metazoa</taxon>
        <taxon>Ecdysozoa</taxon>
        <taxon>Nematoda</taxon>
        <taxon>Chromadorea</taxon>
        <taxon>Rhabditida</taxon>
        <taxon>Spirurina</taxon>
        <taxon>Spiruromorpha</taxon>
        <taxon>Spiruroidea</taxon>
        <taxon>Gongylonematidae</taxon>
        <taxon>Gongylonema</taxon>
    </lineage>
</organism>
<name>A0A183EKY1_9BILA</name>
<keyword evidence="8" id="KW-1185">Reference proteome</keyword>
<comment type="similarity">
    <text evidence="1">Belongs to the GST superfamily. Pi family.</text>
</comment>
<evidence type="ECO:0000256" key="2">
    <source>
        <dbReference type="ARBA" id="ARBA00011738"/>
    </source>
</evidence>
<evidence type="ECO:0000256" key="4">
    <source>
        <dbReference type="ARBA" id="ARBA00022679"/>
    </source>
</evidence>
<dbReference type="InterPro" id="IPR036282">
    <property type="entry name" value="Glutathione-S-Trfase_C_sf"/>
</dbReference>
<evidence type="ECO:0000313" key="8">
    <source>
        <dbReference type="Proteomes" id="UP000271098"/>
    </source>
</evidence>
<dbReference type="OrthoDB" id="4951845at2759"/>
<dbReference type="GO" id="GO:0004364">
    <property type="term" value="F:glutathione transferase activity"/>
    <property type="evidence" value="ECO:0007669"/>
    <property type="project" value="UniProtKB-EC"/>
</dbReference>
<dbReference type="InterPro" id="IPR004046">
    <property type="entry name" value="GST_C"/>
</dbReference>
<reference evidence="7 8" key="2">
    <citation type="submission" date="2018-11" db="EMBL/GenBank/DDBJ databases">
        <authorList>
            <consortium name="Pathogen Informatics"/>
        </authorList>
    </citation>
    <scope>NUCLEOTIDE SEQUENCE [LARGE SCALE GENOMIC DNA]</scope>
</reference>
<sequence length="86" mass="10014">MVFQETEKEPFIKNILPVELAKLEKLITTRMGGEMFVLGDKISFADYVLFEELDILLILDSHCLDKFPLLKEYHRRMAEGPNLKVT</sequence>
<keyword evidence="4" id="KW-0808">Transferase</keyword>
<proteinExistence type="inferred from homology"/>
<dbReference type="FunFam" id="1.20.1050.10:FF:000020">
    <property type="entry name" value="Glutathione S-transferase P 1"/>
    <property type="match status" value="1"/>
</dbReference>
<dbReference type="SUPFAM" id="SSF47616">
    <property type="entry name" value="GST C-terminal domain-like"/>
    <property type="match status" value="1"/>
</dbReference>
<dbReference type="InterPro" id="IPR010987">
    <property type="entry name" value="Glutathione-S-Trfase_C-like"/>
</dbReference>
<gene>
    <name evidence="7" type="ORF">GPUH_LOCUS21622</name>
</gene>
<dbReference type="EC" id="2.5.1.18" evidence="3"/>
<comment type="subunit">
    <text evidence="2">Homodimer.</text>
</comment>
<evidence type="ECO:0000313" key="9">
    <source>
        <dbReference type="WBParaSite" id="GPUH_0002164901-mRNA-1"/>
    </source>
</evidence>
<dbReference type="AlphaFoldDB" id="A0A183EKY1"/>
<accession>A0A183EKY1</accession>
<evidence type="ECO:0000256" key="3">
    <source>
        <dbReference type="ARBA" id="ARBA00012452"/>
    </source>
</evidence>
<protein>
    <recommendedName>
        <fullName evidence="3">glutathione transferase</fullName>
        <ecNumber evidence="3">2.5.1.18</ecNumber>
    </recommendedName>
    <alternativeName>
        <fullName evidence="5">GST class-pi</fullName>
    </alternativeName>
</protein>
<dbReference type="WBParaSite" id="GPUH_0002164901-mRNA-1">
    <property type="protein sequence ID" value="GPUH_0002164901-mRNA-1"/>
    <property type="gene ID" value="GPUH_0002164901"/>
</dbReference>
<evidence type="ECO:0000259" key="6">
    <source>
        <dbReference type="PROSITE" id="PS50405"/>
    </source>
</evidence>
<evidence type="ECO:0000313" key="7">
    <source>
        <dbReference type="EMBL" id="VDN38620.1"/>
    </source>
</evidence>
<dbReference type="Gene3D" id="1.20.1050.10">
    <property type="match status" value="1"/>
</dbReference>
<evidence type="ECO:0000256" key="1">
    <source>
        <dbReference type="ARBA" id="ARBA00007297"/>
    </source>
</evidence>
<dbReference type="PROSITE" id="PS50405">
    <property type="entry name" value="GST_CTER"/>
    <property type="match status" value="1"/>
</dbReference>
<reference evidence="9" key="1">
    <citation type="submission" date="2016-06" db="UniProtKB">
        <authorList>
            <consortium name="WormBaseParasite"/>
        </authorList>
    </citation>
    <scope>IDENTIFICATION</scope>
</reference>
<dbReference type="EMBL" id="UYRT01093055">
    <property type="protein sequence ID" value="VDN38620.1"/>
    <property type="molecule type" value="Genomic_DNA"/>
</dbReference>
<dbReference type="Proteomes" id="UP000271098">
    <property type="component" value="Unassembled WGS sequence"/>
</dbReference>
<evidence type="ECO:0000256" key="5">
    <source>
        <dbReference type="ARBA" id="ARBA00032759"/>
    </source>
</evidence>